<evidence type="ECO:0000256" key="1">
    <source>
        <dbReference type="SAM" id="Phobius"/>
    </source>
</evidence>
<proteinExistence type="predicted"/>
<keyword evidence="1" id="KW-1133">Transmembrane helix</keyword>
<accession>A0A3G4ZMJ4</accession>
<dbReference type="EMBL" id="MK071980">
    <property type="protein sequence ID" value="AYV75634.1"/>
    <property type="molecule type" value="Genomic_DNA"/>
</dbReference>
<evidence type="ECO:0000313" key="2">
    <source>
        <dbReference type="EMBL" id="AYV75634.1"/>
    </source>
</evidence>
<keyword evidence="1" id="KW-0472">Membrane</keyword>
<feature type="transmembrane region" description="Helical" evidence="1">
    <location>
        <begin position="6"/>
        <end position="23"/>
    </location>
</feature>
<reference evidence="2" key="1">
    <citation type="submission" date="2018-10" db="EMBL/GenBank/DDBJ databases">
        <title>Hidden diversity of soil giant viruses.</title>
        <authorList>
            <person name="Schulz F."/>
            <person name="Alteio L."/>
            <person name="Goudeau D."/>
            <person name="Ryan E.M."/>
            <person name="Malmstrom R.R."/>
            <person name="Blanchard J."/>
            <person name="Woyke T."/>
        </authorList>
    </citation>
    <scope>NUCLEOTIDE SEQUENCE</scope>
    <source>
        <strain evidence="2">TEV1</strain>
    </source>
</reference>
<name>A0A3G4ZMJ4_9VIRU</name>
<protein>
    <submittedName>
        <fullName evidence="2">Uncharacterized protein</fullName>
    </submittedName>
</protein>
<gene>
    <name evidence="2" type="ORF">Terrestrivirus2_142</name>
</gene>
<organism evidence="2">
    <name type="scientific">Terrestrivirus sp</name>
    <dbReference type="NCBI Taxonomy" id="2487775"/>
    <lineage>
        <taxon>Viruses</taxon>
        <taxon>Varidnaviria</taxon>
        <taxon>Bamfordvirae</taxon>
        <taxon>Nucleocytoviricota</taxon>
        <taxon>Megaviricetes</taxon>
        <taxon>Imitervirales</taxon>
        <taxon>Mimiviridae</taxon>
        <taxon>Klosneuvirinae</taxon>
    </lineage>
</organism>
<keyword evidence="1" id="KW-0812">Transmembrane</keyword>
<sequence length="98" mass="12136">MTEYIQYIFLIIIAFSALLLLLWSSDTLSGTERFTNSQSQDNESFARVKGAGLSYYYPYFPYKEMLWNNPTRMESYYWPYLYYDPLYYPWYYTYPYWQ</sequence>